<feature type="domain" description="DUF1731" evidence="3">
    <location>
        <begin position="261"/>
        <end position="307"/>
    </location>
</feature>
<organism evidence="4 5">
    <name type="scientific">Gemmata obscuriglobus</name>
    <dbReference type="NCBI Taxonomy" id="114"/>
    <lineage>
        <taxon>Bacteria</taxon>
        <taxon>Pseudomonadati</taxon>
        <taxon>Planctomycetota</taxon>
        <taxon>Planctomycetia</taxon>
        <taxon>Gemmatales</taxon>
        <taxon>Gemmataceae</taxon>
        <taxon>Gemmata</taxon>
    </lineage>
</organism>
<dbReference type="AlphaFoldDB" id="A0A2Z3HE98"/>
<dbReference type="OrthoDB" id="9801773at2"/>
<evidence type="ECO:0000256" key="1">
    <source>
        <dbReference type="ARBA" id="ARBA00009353"/>
    </source>
</evidence>
<dbReference type="RefSeq" id="WP_010047090.1">
    <property type="nucleotide sequence ID" value="NZ_CP025958.1"/>
</dbReference>
<dbReference type="InterPro" id="IPR010099">
    <property type="entry name" value="SDR39U1"/>
</dbReference>
<dbReference type="KEGG" id="gog:C1280_36275"/>
<evidence type="ECO:0000259" key="2">
    <source>
        <dbReference type="Pfam" id="PF01370"/>
    </source>
</evidence>
<dbReference type="Gene3D" id="3.40.50.720">
    <property type="entry name" value="NAD(P)-binding Rossmann-like Domain"/>
    <property type="match status" value="1"/>
</dbReference>
<dbReference type="PANTHER" id="PTHR11092">
    <property type="entry name" value="SUGAR NUCLEOTIDE EPIMERASE RELATED"/>
    <property type="match status" value="1"/>
</dbReference>
<gene>
    <name evidence="4" type="ORF">C1280_36275</name>
</gene>
<dbReference type="InterPro" id="IPR013549">
    <property type="entry name" value="DUF1731"/>
</dbReference>
<proteinExistence type="inferred from homology"/>
<dbReference type="PANTHER" id="PTHR11092:SF0">
    <property type="entry name" value="EPIMERASE FAMILY PROTEIN SDR39U1"/>
    <property type="match status" value="1"/>
</dbReference>
<dbReference type="EMBL" id="CP025958">
    <property type="protein sequence ID" value="AWM41917.1"/>
    <property type="molecule type" value="Genomic_DNA"/>
</dbReference>
<feature type="domain" description="NAD-dependent epimerase/dehydratase" evidence="2">
    <location>
        <begin position="3"/>
        <end position="232"/>
    </location>
</feature>
<dbReference type="NCBIfam" id="TIGR01777">
    <property type="entry name" value="yfcH"/>
    <property type="match status" value="1"/>
</dbReference>
<comment type="similarity">
    <text evidence="1">Belongs to the NAD(P)-dependent epimerase/dehydratase family. SDR39U1 subfamily.</text>
</comment>
<evidence type="ECO:0000259" key="3">
    <source>
        <dbReference type="Pfam" id="PF08338"/>
    </source>
</evidence>
<dbReference type="InterPro" id="IPR001509">
    <property type="entry name" value="Epimerase_deHydtase"/>
</dbReference>
<protein>
    <submittedName>
        <fullName evidence="4">TIGR01777 family protein</fullName>
    </submittedName>
</protein>
<dbReference type="SUPFAM" id="SSF51735">
    <property type="entry name" value="NAD(P)-binding Rossmann-fold domains"/>
    <property type="match status" value="1"/>
</dbReference>
<keyword evidence="5" id="KW-1185">Reference proteome</keyword>
<evidence type="ECO:0000313" key="4">
    <source>
        <dbReference type="EMBL" id="AWM41917.1"/>
    </source>
</evidence>
<reference evidence="4 5" key="1">
    <citation type="submission" date="2018-01" db="EMBL/GenBank/DDBJ databases">
        <title>G. obscuriglobus.</title>
        <authorList>
            <person name="Franke J."/>
            <person name="Blomberg W."/>
            <person name="Selmecki A."/>
        </authorList>
    </citation>
    <scope>NUCLEOTIDE SEQUENCE [LARGE SCALE GENOMIC DNA]</scope>
    <source>
        <strain evidence="4 5">DSM 5831</strain>
    </source>
</reference>
<evidence type="ECO:0000313" key="5">
    <source>
        <dbReference type="Proteomes" id="UP000245802"/>
    </source>
</evidence>
<accession>A0A2Z3HE98</accession>
<dbReference type="InterPro" id="IPR036291">
    <property type="entry name" value="NAD(P)-bd_dom_sf"/>
</dbReference>
<dbReference type="Proteomes" id="UP000245802">
    <property type="component" value="Chromosome"/>
</dbReference>
<name>A0A2Z3HE98_9BACT</name>
<sequence length="317" mass="34998">MKVVIPGGSGQVGTVLARHFHANGHEVAVLSRVLRPAPWKVLPWDARSPGAWGAELDGADAVINLVGRSVNCRYTAANRRDIVESRVRSVQLLADAVARCARPPRVWLQASTATIYAHRYDAPNDEQTGALGAEPDAPDTWKFSFDVATRWEQALEAADVPRTRKVAMRAAITLSPDRGGVFDVLLGLVRRRLGGRAGDGRQFVSWVHDHDFIAAVEFLLRREDIAGAVNIAAPHPLPNADFMRALRAAWGARFGLPAARWMVEVGAWLLRTESELVLKSRRVVPKRLQEAGFAFRFPTWPEAARDLCARWRGERGA</sequence>
<dbReference type="Pfam" id="PF08338">
    <property type="entry name" value="DUF1731"/>
    <property type="match status" value="1"/>
</dbReference>
<dbReference type="Pfam" id="PF01370">
    <property type="entry name" value="Epimerase"/>
    <property type="match status" value="1"/>
</dbReference>